<evidence type="ECO:0000256" key="2">
    <source>
        <dbReference type="ARBA" id="ARBA00022490"/>
    </source>
</evidence>
<dbReference type="InterPro" id="IPR025867">
    <property type="entry name" value="MnmE_helical"/>
</dbReference>
<dbReference type="NCBIfam" id="TIGR00231">
    <property type="entry name" value="small_GTP"/>
    <property type="match status" value="1"/>
</dbReference>
<dbReference type="CDD" id="cd04164">
    <property type="entry name" value="trmE"/>
    <property type="match status" value="1"/>
</dbReference>
<feature type="binding site" evidence="10">
    <location>
        <position position="231"/>
    </location>
    <ligand>
        <name>K(+)</name>
        <dbReference type="ChEBI" id="CHEBI:29103"/>
    </ligand>
</feature>
<name>A0AB36TLF4_ACETH</name>
<comment type="function">
    <text evidence="10">Exhibits a very high intrinsic GTPase hydrolysis rate. Involved in the addition of a carboxymethylaminomethyl (cmnm) group at the wobble position (U34) of certain tRNAs, forming tRNA-cmnm(5)s(2)U34.</text>
</comment>
<feature type="binding site" evidence="10">
    <location>
        <begin position="231"/>
        <end position="236"/>
    </location>
    <ligand>
        <name>GTP</name>
        <dbReference type="ChEBI" id="CHEBI:37565"/>
    </ligand>
</feature>
<dbReference type="RefSeq" id="WP_003516470.1">
    <property type="nucleotide sequence ID" value="NZ_CP013828.1"/>
</dbReference>
<evidence type="ECO:0000256" key="9">
    <source>
        <dbReference type="ARBA" id="ARBA00023134"/>
    </source>
</evidence>
<dbReference type="CDD" id="cd14858">
    <property type="entry name" value="TrmE_N"/>
    <property type="match status" value="1"/>
</dbReference>
<evidence type="ECO:0000256" key="5">
    <source>
        <dbReference type="ARBA" id="ARBA00022741"/>
    </source>
</evidence>
<feature type="binding site" evidence="10">
    <location>
        <position position="459"/>
    </location>
    <ligand>
        <name>(6S)-5-formyl-5,6,7,8-tetrahydrofolate</name>
        <dbReference type="ChEBI" id="CHEBI:57457"/>
    </ligand>
</feature>
<comment type="caution">
    <text evidence="10">Lacks conserved residue(s) required for the propagation of feature annotation.</text>
</comment>
<dbReference type="Gene3D" id="3.40.50.300">
    <property type="entry name" value="P-loop containing nucleotide triphosphate hydrolases"/>
    <property type="match status" value="1"/>
</dbReference>
<feature type="domain" description="TrmE-type G" evidence="12">
    <location>
        <begin position="221"/>
        <end position="380"/>
    </location>
</feature>
<dbReference type="InterPro" id="IPR005225">
    <property type="entry name" value="Small_GTP-bd"/>
</dbReference>
<dbReference type="InterPro" id="IPR006073">
    <property type="entry name" value="GTP-bd"/>
</dbReference>
<dbReference type="GO" id="GO:0030488">
    <property type="term" value="P:tRNA methylation"/>
    <property type="evidence" value="ECO:0007669"/>
    <property type="project" value="TreeGrafter"/>
</dbReference>
<comment type="caution">
    <text evidence="13">The sequence shown here is derived from an EMBL/GenBank/DDBJ whole genome shotgun (WGS) entry which is preliminary data.</text>
</comment>
<feature type="binding site" evidence="10">
    <location>
        <position position="86"/>
    </location>
    <ligand>
        <name>(6S)-5-formyl-5,6,7,8-tetrahydrofolate</name>
        <dbReference type="ChEBI" id="CHEBI:57457"/>
    </ligand>
</feature>
<evidence type="ECO:0000256" key="1">
    <source>
        <dbReference type="ARBA" id="ARBA00011043"/>
    </source>
</evidence>
<dbReference type="Gene3D" id="3.30.1360.120">
    <property type="entry name" value="Probable tRNA modification gtpase trme, domain 1"/>
    <property type="match status" value="1"/>
</dbReference>
<feature type="binding site" evidence="10">
    <location>
        <begin position="275"/>
        <end position="278"/>
    </location>
    <ligand>
        <name>GTP</name>
        <dbReference type="ChEBI" id="CHEBI:37565"/>
    </ligand>
</feature>
<feature type="binding site" evidence="10">
    <location>
        <begin position="250"/>
        <end position="256"/>
    </location>
    <ligand>
        <name>GTP</name>
        <dbReference type="ChEBI" id="CHEBI:37565"/>
    </ligand>
</feature>
<dbReference type="Pfam" id="PF01926">
    <property type="entry name" value="MMR_HSR1"/>
    <property type="match status" value="1"/>
</dbReference>
<evidence type="ECO:0000256" key="4">
    <source>
        <dbReference type="ARBA" id="ARBA00022723"/>
    </source>
</evidence>
<dbReference type="GO" id="GO:0003924">
    <property type="term" value="F:GTPase activity"/>
    <property type="evidence" value="ECO:0007669"/>
    <property type="project" value="UniProtKB-UniRule"/>
</dbReference>
<dbReference type="InterPro" id="IPR004520">
    <property type="entry name" value="GTPase_MnmE"/>
</dbReference>
<dbReference type="GO" id="GO:0042802">
    <property type="term" value="F:identical protein binding"/>
    <property type="evidence" value="ECO:0007669"/>
    <property type="project" value="UniProtKB-ARBA"/>
</dbReference>
<dbReference type="Proteomes" id="UP000223596">
    <property type="component" value="Unassembled WGS sequence"/>
</dbReference>
<evidence type="ECO:0000259" key="12">
    <source>
        <dbReference type="PROSITE" id="PS51709"/>
    </source>
</evidence>
<dbReference type="InterPro" id="IPR027368">
    <property type="entry name" value="MnmE_dom2"/>
</dbReference>
<feature type="binding site" evidence="10">
    <location>
        <position position="256"/>
    </location>
    <ligand>
        <name>Mg(2+)</name>
        <dbReference type="ChEBI" id="CHEBI:18420"/>
    </ligand>
</feature>
<dbReference type="GO" id="GO:0005829">
    <property type="term" value="C:cytosol"/>
    <property type="evidence" value="ECO:0007669"/>
    <property type="project" value="TreeGrafter"/>
</dbReference>
<feature type="binding site" evidence="10">
    <location>
        <position position="235"/>
    </location>
    <ligand>
        <name>Mg(2+)</name>
        <dbReference type="ChEBI" id="CHEBI:18420"/>
    </ligand>
</feature>
<dbReference type="InterPro" id="IPR027417">
    <property type="entry name" value="P-loop_NTPase"/>
</dbReference>
<dbReference type="GO" id="GO:0046872">
    <property type="term" value="F:metal ion binding"/>
    <property type="evidence" value="ECO:0007669"/>
    <property type="project" value="UniProtKB-KW"/>
</dbReference>
<evidence type="ECO:0000256" key="3">
    <source>
        <dbReference type="ARBA" id="ARBA00022694"/>
    </source>
</evidence>
<dbReference type="NCBIfam" id="TIGR00450">
    <property type="entry name" value="mnmE_trmE_thdF"/>
    <property type="match status" value="1"/>
</dbReference>
<dbReference type="EMBL" id="PDBW01000001">
    <property type="protein sequence ID" value="PFH04325.1"/>
    <property type="molecule type" value="Genomic_DNA"/>
</dbReference>
<accession>A0AB36TLF4</accession>
<comment type="cofactor">
    <cofactor evidence="10">
        <name>K(+)</name>
        <dbReference type="ChEBI" id="CHEBI:29103"/>
    </cofactor>
    <text evidence="10">Binds 1 potassium ion per subunit.</text>
</comment>
<comment type="similarity">
    <text evidence="1 10 11">Belongs to the TRAFAC class TrmE-Era-EngA-EngB-Septin-like GTPase superfamily. TrmE GTPase family.</text>
</comment>
<evidence type="ECO:0000313" key="14">
    <source>
        <dbReference type="Proteomes" id="UP000223596"/>
    </source>
</evidence>
<dbReference type="InterPro" id="IPR018948">
    <property type="entry name" value="GTP-bd_TrmE_N"/>
</dbReference>
<organism evidence="13 14">
    <name type="scientific">Acetivibrio thermocellus AD2</name>
    <dbReference type="NCBI Taxonomy" id="1138384"/>
    <lineage>
        <taxon>Bacteria</taxon>
        <taxon>Bacillati</taxon>
        <taxon>Bacillota</taxon>
        <taxon>Clostridia</taxon>
        <taxon>Eubacteriales</taxon>
        <taxon>Oscillospiraceae</taxon>
        <taxon>Acetivibrio</taxon>
    </lineage>
</organism>
<feature type="binding site" evidence="10">
    <location>
        <position position="23"/>
    </location>
    <ligand>
        <name>(6S)-5-formyl-5,6,7,8-tetrahydrofolate</name>
        <dbReference type="ChEBI" id="CHEBI:57457"/>
    </ligand>
</feature>
<dbReference type="PANTHER" id="PTHR42714">
    <property type="entry name" value="TRNA MODIFICATION GTPASE GTPBP3"/>
    <property type="match status" value="1"/>
</dbReference>
<keyword evidence="3 10" id="KW-0819">tRNA processing</keyword>
<keyword evidence="7 10" id="KW-0460">Magnesium</keyword>
<dbReference type="NCBIfam" id="NF003661">
    <property type="entry name" value="PRK05291.1-3"/>
    <property type="match status" value="1"/>
</dbReference>
<sequence>MYKEDTIAAISTPHGAGGVGIIRISGDKAFEIAERIFRGKKDFKLIRSHTINYGKIVNPENGAVLDEVLLSKMEKPKTFTREDVVEINCHGGMVVLKNILELCIKEGARLAEPGEFTKRAFLNGRIDLSQAEAVIDLINSKTNESSKAAISQLEGKLSRKIKDARSKLIELLAHIEVTVDYPEHDIEEITGNMVYEEIGKIKEKLCDIVKSFERGRIIREGIDAVIIGKPNVGKSSLLNELSGKSKAIVTDIPGTTRDIIEEYININGIPLRIIDTAGIRETEDVVEKIGVEKTHRAIDEADLVIMMIDAKRGMDEDDNRILTMLGDKKLIILINKIDLVDEKQINEIESLLKGRKCIRTSVKEGTGISELENAITELFVQGEVSVNEEILLTNIRHKNLIDMAISSIEKAMESIDGSMPLDLVSIDITDAADYLGQITGESVSEDVMHEIFSKFCLGK</sequence>
<feature type="binding site" evidence="10">
    <location>
        <position position="255"/>
    </location>
    <ligand>
        <name>K(+)</name>
        <dbReference type="ChEBI" id="CHEBI:29103"/>
    </ligand>
</feature>
<comment type="subcellular location">
    <subcellularLocation>
        <location evidence="10">Cytoplasm</location>
    </subcellularLocation>
</comment>
<reference evidence="13 14" key="1">
    <citation type="submission" date="2017-09" db="EMBL/GenBank/DDBJ databases">
        <title>Evaluation of Pacific Biosciences Sequencing Technology to Finishing C. thermocellum Genome Sequences.</title>
        <authorList>
            <person name="Brown S."/>
        </authorList>
    </citation>
    <scope>NUCLEOTIDE SEQUENCE [LARGE SCALE GENOMIC DNA]</scope>
    <source>
        <strain evidence="13 14">AD2</strain>
    </source>
</reference>
<feature type="binding site" evidence="10">
    <location>
        <position position="252"/>
    </location>
    <ligand>
        <name>K(+)</name>
        <dbReference type="ChEBI" id="CHEBI:29103"/>
    </ligand>
</feature>
<evidence type="ECO:0000313" key="13">
    <source>
        <dbReference type="EMBL" id="PFH04325.1"/>
    </source>
</evidence>
<dbReference type="Pfam" id="PF10396">
    <property type="entry name" value="TrmE_N"/>
    <property type="match status" value="1"/>
</dbReference>
<dbReference type="Gene3D" id="1.20.120.430">
    <property type="entry name" value="tRNA modification GTPase MnmE domain 2"/>
    <property type="match status" value="1"/>
</dbReference>
<dbReference type="HAMAP" id="MF_00379">
    <property type="entry name" value="GTPase_MnmE"/>
    <property type="match status" value="1"/>
</dbReference>
<dbReference type="SUPFAM" id="SSF52540">
    <property type="entry name" value="P-loop containing nucleoside triphosphate hydrolases"/>
    <property type="match status" value="1"/>
</dbReference>
<dbReference type="Pfam" id="PF12631">
    <property type="entry name" value="MnmE_helical"/>
    <property type="match status" value="1"/>
</dbReference>
<evidence type="ECO:0000256" key="11">
    <source>
        <dbReference type="RuleBase" id="RU003313"/>
    </source>
</evidence>
<evidence type="ECO:0000256" key="7">
    <source>
        <dbReference type="ARBA" id="ARBA00022842"/>
    </source>
</evidence>
<keyword evidence="8 10" id="KW-0630">Potassium</keyword>
<dbReference type="InterPro" id="IPR027266">
    <property type="entry name" value="TrmE/GcvT-like"/>
</dbReference>
<dbReference type="AlphaFoldDB" id="A0AB36TLF4"/>
<feature type="binding site" evidence="10">
    <location>
        <position position="250"/>
    </location>
    <ligand>
        <name>K(+)</name>
        <dbReference type="ChEBI" id="CHEBI:29103"/>
    </ligand>
</feature>
<dbReference type="SMR" id="A0AB36TLF4"/>
<proteinExistence type="inferred from homology"/>
<dbReference type="FunFam" id="3.30.1360.120:FF:000003">
    <property type="entry name" value="tRNA modification GTPase MnmE"/>
    <property type="match status" value="1"/>
</dbReference>
<protein>
    <recommendedName>
        <fullName evidence="10">tRNA modification GTPase MnmE</fullName>
        <ecNumber evidence="10">3.6.-.-</ecNumber>
    </recommendedName>
</protein>
<keyword evidence="5 10" id="KW-0547">Nucleotide-binding</keyword>
<comment type="subunit">
    <text evidence="10">Homodimer. Heterotetramer of two MnmE and two MnmG subunits.</text>
</comment>
<keyword evidence="4 10" id="KW-0479">Metal-binding</keyword>
<dbReference type="GeneID" id="35803403"/>
<gene>
    <name evidence="10" type="primary">mnmE</name>
    <name evidence="10" type="synonym">trmE</name>
    <name evidence="13" type="ORF">M972_113160</name>
</gene>
<dbReference type="InterPro" id="IPR031168">
    <property type="entry name" value="G_TrmE"/>
</dbReference>
<dbReference type="PROSITE" id="PS51709">
    <property type="entry name" value="G_TRME"/>
    <property type="match status" value="1"/>
</dbReference>
<evidence type="ECO:0000256" key="8">
    <source>
        <dbReference type="ARBA" id="ARBA00022958"/>
    </source>
</evidence>
<dbReference type="EC" id="3.6.-.-" evidence="10"/>
<evidence type="ECO:0000256" key="10">
    <source>
        <dbReference type="HAMAP-Rule" id="MF_00379"/>
    </source>
</evidence>
<dbReference type="FunFam" id="3.40.50.300:FF:000494">
    <property type="entry name" value="tRNA modification GTPase MnmE"/>
    <property type="match status" value="1"/>
</dbReference>
<evidence type="ECO:0000256" key="6">
    <source>
        <dbReference type="ARBA" id="ARBA00022801"/>
    </source>
</evidence>
<keyword evidence="2 10" id="KW-0963">Cytoplasm</keyword>
<keyword evidence="9 10" id="KW-0342">GTP-binding</keyword>
<keyword evidence="6 10" id="KW-0378">Hydrolase</keyword>
<dbReference type="GO" id="GO:0002098">
    <property type="term" value="P:tRNA wobble uridine modification"/>
    <property type="evidence" value="ECO:0007669"/>
    <property type="project" value="TreeGrafter"/>
</dbReference>
<dbReference type="PANTHER" id="PTHR42714:SF2">
    <property type="entry name" value="TRNA MODIFICATION GTPASE GTPBP3, MITOCHONDRIAL"/>
    <property type="match status" value="1"/>
</dbReference>
<dbReference type="GO" id="GO:0005525">
    <property type="term" value="F:GTP binding"/>
    <property type="evidence" value="ECO:0007669"/>
    <property type="project" value="UniProtKB-UniRule"/>
</dbReference>
<feature type="binding site" evidence="10">
    <location>
        <position position="125"/>
    </location>
    <ligand>
        <name>(6S)-5-formyl-5,6,7,8-tetrahydrofolate</name>
        <dbReference type="ChEBI" id="CHEBI:57457"/>
    </ligand>
</feature>